<dbReference type="Gene3D" id="3.20.20.70">
    <property type="entry name" value="Aldolase class I"/>
    <property type="match status" value="1"/>
</dbReference>
<sequence length="208" mass="23511">MPIITPTILESNILDFDEKLLKIQQLCSRIQIDIIDGKFVDNKTLYPEEWPQFGSNLSIDVHLMVLEPETWLSRLKIRQVETIIGQYEAIRDIKSFFENTLDMGKKIGLALDIDTPVTIIEDWMMTDLSVIVLMAIKTGYSGQEFDDTVLPKIEAVRQIVGYSAEIIVDGGINLETGKQCVNAGADVLACNTFFWQNPENNLTQLSQL</sequence>
<dbReference type="GO" id="GO:0005975">
    <property type="term" value="P:carbohydrate metabolic process"/>
    <property type="evidence" value="ECO:0007669"/>
    <property type="project" value="InterPro"/>
</dbReference>
<dbReference type="EMBL" id="PCSR01000084">
    <property type="protein sequence ID" value="PIP52983.1"/>
    <property type="molecule type" value="Genomic_DNA"/>
</dbReference>
<reference evidence="3 4" key="1">
    <citation type="submission" date="2017-09" db="EMBL/GenBank/DDBJ databases">
        <title>Depth-based differentiation of microbial function through sediment-hosted aquifers and enrichment of novel symbionts in the deep terrestrial subsurface.</title>
        <authorList>
            <person name="Probst A.J."/>
            <person name="Ladd B."/>
            <person name="Jarett J.K."/>
            <person name="Geller-Mcgrath D.E."/>
            <person name="Sieber C.M."/>
            <person name="Emerson J.B."/>
            <person name="Anantharaman K."/>
            <person name="Thomas B.C."/>
            <person name="Malmstrom R."/>
            <person name="Stieglmeier M."/>
            <person name="Klingl A."/>
            <person name="Woyke T."/>
            <person name="Ryan C.M."/>
            <person name="Banfield J.F."/>
        </authorList>
    </citation>
    <scope>NUCLEOTIDE SEQUENCE [LARGE SCALE GENOMIC DNA]</scope>
    <source>
        <strain evidence="3">CG23_combo_of_CG06-09_8_20_14_all_34_8</strain>
    </source>
</reference>
<dbReference type="SUPFAM" id="SSF51366">
    <property type="entry name" value="Ribulose-phoshate binding barrel"/>
    <property type="match status" value="1"/>
</dbReference>
<comment type="caution">
    <text evidence="3">The sequence shown here is derived from an EMBL/GenBank/DDBJ whole genome shotgun (WGS) entry which is preliminary data.</text>
</comment>
<dbReference type="InterPro" id="IPR011060">
    <property type="entry name" value="RibuloseP-bd_barrel"/>
</dbReference>
<organism evidence="3 4">
    <name type="scientific">Candidatus Beckwithbacteria bacterium CG23_combo_of_CG06-09_8_20_14_all_34_8</name>
    <dbReference type="NCBI Taxonomy" id="1974497"/>
    <lineage>
        <taxon>Bacteria</taxon>
        <taxon>Candidatus Beckwithiibacteriota</taxon>
    </lineage>
</organism>
<evidence type="ECO:0000313" key="3">
    <source>
        <dbReference type="EMBL" id="PIP52983.1"/>
    </source>
</evidence>
<dbReference type="GO" id="GO:0016857">
    <property type="term" value="F:racemase and epimerase activity, acting on carbohydrates and derivatives"/>
    <property type="evidence" value="ECO:0007669"/>
    <property type="project" value="InterPro"/>
</dbReference>
<dbReference type="InterPro" id="IPR000056">
    <property type="entry name" value="Ribul_P_3_epim-like"/>
</dbReference>
<dbReference type="Proteomes" id="UP000229459">
    <property type="component" value="Unassembled WGS sequence"/>
</dbReference>
<evidence type="ECO:0000256" key="1">
    <source>
        <dbReference type="ARBA" id="ARBA00022723"/>
    </source>
</evidence>
<dbReference type="PANTHER" id="PTHR11749">
    <property type="entry name" value="RIBULOSE-5-PHOSPHATE-3-EPIMERASE"/>
    <property type="match status" value="1"/>
</dbReference>
<dbReference type="Pfam" id="PF00834">
    <property type="entry name" value="Ribul_P_3_epim"/>
    <property type="match status" value="1"/>
</dbReference>
<dbReference type="AlphaFoldDB" id="A0A2H0B5N2"/>
<accession>A0A2H0B5N2</accession>
<name>A0A2H0B5N2_9BACT</name>
<evidence type="ECO:0008006" key="5">
    <source>
        <dbReference type="Google" id="ProtNLM"/>
    </source>
</evidence>
<dbReference type="GO" id="GO:0046872">
    <property type="term" value="F:metal ion binding"/>
    <property type="evidence" value="ECO:0007669"/>
    <property type="project" value="UniProtKB-KW"/>
</dbReference>
<proteinExistence type="predicted"/>
<evidence type="ECO:0000313" key="4">
    <source>
        <dbReference type="Proteomes" id="UP000229459"/>
    </source>
</evidence>
<gene>
    <name evidence="3" type="ORF">COX08_03495</name>
</gene>
<protein>
    <recommendedName>
        <fullName evidence="5">Ribulose-phosphate 3-epimerase</fullName>
    </recommendedName>
</protein>
<keyword evidence="2" id="KW-0413">Isomerase</keyword>
<dbReference type="InterPro" id="IPR013785">
    <property type="entry name" value="Aldolase_TIM"/>
</dbReference>
<keyword evidence="1" id="KW-0479">Metal-binding</keyword>
<evidence type="ECO:0000256" key="2">
    <source>
        <dbReference type="ARBA" id="ARBA00023235"/>
    </source>
</evidence>